<evidence type="ECO:0000259" key="6">
    <source>
        <dbReference type="SMART" id="SM00184"/>
    </source>
</evidence>
<dbReference type="Pfam" id="PF01485">
    <property type="entry name" value="IBR"/>
    <property type="match status" value="2"/>
</dbReference>
<keyword evidence="2" id="KW-0863">Zinc-finger</keyword>
<dbReference type="EMBL" id="CAAKMV010000133">
    <property type="protein sequence ID" value="VIO58438.1"/>
    <property type="molecule type" value="Genomic_DNA"/>
</dbReference>
<protein>
    <recommendedName>
        <fullName evidence="9">RING-type domain-containing protein</fullName>
    </recommendedName>
</protein>
<dbReference type="GO" id="GO:0004842">
    <property type="term" value="F:ubiquitin-protein transferase activity"/>
    <property type="evidence" value="ECO:0007669"/>
    <property type="project" value="InterPro"/>
</dbReference>
<dbReference type="PANTHER" id="PTHR11685">
    <property type="entry name" value="RBR FAMILY RING FINGER AND IBR DOMAIN-CONTAINING"/>
    <property type="match status" value="1"/>
</dbReference>
<dbReference type="SUPFAM" id="SSF57850">
    <property type="entry name" value="RING/U-box"/>
    <property type="match status" value="1"/>
</dbReference>
<evidence type="ECO:0000256" key="2">
    <source>
        <dbReference type="ARBA" id="ARBA00022771"/>
    </source>
</evidence>
<feature type="compositionally biased region" description="Basic and acidic residues" evidence="5">
    <location>
        <begin position="422"/>
        <end position="434"/>
    </location>
</feature>
<feature type="domain" description="IBR" evidence="7">
    <location>
        <begin position="535"/>
        <end position="593"/>
    </location>
</feature>
<evidence type="ECO:0000313" key="8">
    <source>
        <dbReference type="EMBL" id="VIO58438.1"/>
    </source>
</evidence>
<feature type="domain" description="IBR" evidence="7">
    <location>
        <begin position="116"/>
        <end position="177"/>
    </location>
</feature>
<organism evidence="8">
    <name type="scientific">Gibberella zeae</name>
    <name type="common">Wheat head blight fungus</name>
    <name type="synonym">Fusarium graminearum</name>
    <dbReference type="NCBI Taxonomy" id="5518"/>
    <lineage>
        <taxon>Eukaryota</taxon>
        <taxon>Fungi</taxon>
        <taxon>Dikarya</taxon>
        <taxon>Ascomycota</taxon>
        <taxon>Pezizomycotina</taxon>
        <taxon>Sordariomycetes</taxon>
        <taxon>Hypocreomycetidae</taxon>
        <taxon>Hypocreales</taxon>
        <taxon>Nectriaceae</taxon>
        <taxon>Fusarium</taxon>
    </lineage>
</organism>
<dbReference type="Gene3D" id="3.30.40.10">
    <property type="entry name" value="Zinc/RING finger domain, C3HC4 (zinc finger)"/>
    <property type="match status" value="1"/>
</dbReference>
<feature type="region of interest" description="Disordered" evidence="5">
    <location>
        <begin position="411"/>
        <end position="434"/>
    </location>
</feature>
<feature type="region of interest" description="Disordered" evidence="5">
    <location>
        <begin position="358"/>
        <end position="381"/>
    </location>
</feature>
<dbReference type="AlphaFoldDB" id="A0A4E9DFA3"/>
<keyword evidence="3" id="KW-0833">Ubl conjugation pathway</keyword>
<keyword evidence="4" id="KW-0862">Zinc</keyword>
<evidence type="ECO:0000256" key="3">
    <source>
        <dbReference type="ARBA" id="ARBA00022786"/>
    </source>
</evidence>
<reference evidence="8" key="1">
    <citation type="submission" date="2019-04" db="EMBL/GenBank/DDBJ databases">
        <authorList>
            <person name="Melise S."/>
            <person name="Noan J."/>
            <person name="Okalmin O."/>
        </authorList>
    </citation>
    <scope>NUCLEOTIDE SEQUENCE</scope>
    <source>
        <strain evidence="8">FN9</strain>
    </source>
</reference>
<evidence type="ECO:0000259" key="7">
    <source>
        <dbReference type="SMART" id="SM00647"/>
    </source>
</evidence>
<dbReference type="InterPro" id="IPR002867">
    <property type="entry name" value="IBR_dom"/>
</dbReference>
<dbReference type="InterPro" id="IPR031127">
    <property type="entry name" value="E3_UB_ligase_RBR"/>
</dbReference>
<dbReference type="CDD" id="cd20335">
    <property type="entry name" value="BRcat_RBR"/>
    <property type="match status" value="2"/>
</dbReference>
<keyword evidence="1" id="KW-0479">Metal-binding</keyword>
<dbReference type="GO" id="GO:0008270">
    <property type="term" value="F:zinc ion binding"/>
    <property type="evidence" value="ECO:0007669"/>
    <property type="project" value="UniProtKB-KW"/>
</dbReference>
<feature type="compositionally biased region" description="Polar residues" evidence="5">
    <location>
        <begin position="1"/>
        <end position="13"/>
    </location>
</feature>
<feature type="domain" description="RING-type" evidence="6">
    <location>
        <begin position="55"/>
        <end position="160"/>
    </location>
</feature>
<proteinExistence type="predicted"/>
<dbReference type="InterPro" id="IPR013083">
    <property type="entry name" value="Znf_RING/FYVE/PHD"/>
</dbReference>
<feature type="region of interest" description="Disordered" evidence="5">
    <location>
        <begin position="1"/>
        <end position="44"/>
    </location>
</feature>
<accession>A0A4E9DFA3</accession>
<name>A0A4E9DFA3_GIBZA</name>
<feature type="domain" description="RING-type" evidence="6">
    <location>
        <begin position="473"/>
        <end position="517"/>
    </location>
</feature>
<evidence type="ECO:0000256" key="1">
    <source>
        <dbReference type="ARBA" id="ARBA00022723"/>
    </source>
</evidence>
<dbReference type="SMART" id="SM00184">
    <property type="entry name" value="RING"/>
    <property type="match status" value="2"/>
</dbReference>
<dbReference type="GO" id="GO:0016567">
    <property type="term" value="P:protein ubiquitination"/>
    <property type="evidence" value="ECO:0007669"/>
    <property type="project" value="InterPro"/>
</dbReference>
<dbReference type="SMART" id="SM00647">
    <property type="entry name" value="IBR"/>
    <property type="match status" value="2"/>
</dbReference>
<evidence type="ECO:0000256" key="4">
    <source>
        <dbReference type="ARBA" id="ARBA00022833"/>
    </source>
</evidence>
<gene>
    <name evidence="8" type="ORF">FUG_LOCUS306214</name>
</gene>
<sequence>MPSSRSADCTSAMSIEHDNSSVASEYTVDSDLPPLSRANSSHDEERYPYRAVETCGGCMNDFPEDETAVMACTHEFCEPCFSLMIERSLDGSSAFPPRCCDILFTRDYVYPHISNETIRRFEEKQIIYETLDRTYCSNVECQTFIPPWTIESDIGYCPSCPQRTCAKCKNPEHTGRCVVDKGKNKLLALAKKKGWKPCPRCGQLINKTSGCEHCVHAEMNSAFTVERTSRGGIVYFHLHRLARGCGTLRLEGTIHASSMDTTQVEGSSSKRGAAIDRDHLIPQRDNKMDESTILAMSVARAVEADAALIEELRQEDQIARDRMIAETLETDPEAIIEPYQSAIDEETFETLRQFNVIATSNAGETDSGEERTTDGTQNDQQAQQIQLAANTDEIQDTVVDLEDGAQRVNPVEDPLCTTTADKPAKEQQETDVPGKARIQEQERDTAQNVLTVVEESAARAQPTNIAPVPDKQCVSCQDDFPATETFEAPCSHHWCRRCLIIRIEASLRDESLFPPTCCEPLPVEVGDFISQEMVDLYQEKTLEFSTIDRTYCSDATCAAFIPPQSIEGDLGRCSGCEKQTCVLCKRASHEGICPEDNAAQDVLRLGEAEGWQRCEKCKHLIDLNTGCFHISEYIFQQPSDSSLTNIAQPALAVINFATSVETFGRPARAPNGKKTDLSMPLASVLHAVTTRGATELTVPATAMTVIRHFNYSFFVARGAMLSYVIGAFVASEPSDDRMILVFFGSGLLSLRG</sequence>
<evidence type="ECO:0000256" key="5">
    <source>
        <dbReference type="SAM" id="MobiDB-lite"/>
    </source>
</evidence>
<evidence type="ECO:0008006" key="9">
    <source>
        <dbReference type="Google" id="ProtNLM"/>
    </source>
</evidence>
<dbReference type="InterPro" id="IPR001841">
    <property type="entry name" value="Znf_RING"/>
</dbReference>